<dbReference type="Proteomes" id="UP000499080">
    <property type="component" value="Unassembled WGS sequence"/>
</dbReference>
<organism evidence="1 2">
    <name type="scientific">Araneus ventricosus</name>
    <name type="common">Orbweaver spider</name>
    <name type="synonym">Epeira ventricosa</name>
    <dbReference type="NCBI Taxonomy" id="182803"/>
    <lineage>
        <taxon>Eukaryota</taxon>
        <taxon>Metazoa</taxon>
        <taxon>Ecdysozoa</taxon>
        <taxon>Arthropoda</taxon>
        <taxon>Chelicerata</taxon>
        <taxon>Arachnida</taxon>
        <taxon>Araneae</taxon>
        <taxon>Araneomorphae</taxon>
        <taxon>Entelegynae</taxon>
        <taxon>Araneoidea</taxon>
        <taxon>Araneidae</taxon>
        <taxon>Araneus</taxon>
    </lineage>
</organism>
<evidence type="ECO:0000313" key="2">
    <source>
        <dbReference type="Proteomes" id="UP000499080"/>
    </source>
</evidence>
<reference evidence="1 2" key="1">
    <citation type="journal article" date="2019" name="Sci. Rep.">
        <title>Orb-weaving spider Araneus ventricosus genome elucidates the spidroin gene catalogue.</title>
        <authorList>
            <person name="Kono N."/>
            <person name="Nakamura H."/>
            <person name="Ohtoshi R."/>
            <person name="Moran D.A.P."/>
            <person name="Shinohara A."/>
            <person name="Yoshida Y."/>
            <person name="Fujiwara M."/>
            <person name="Mori M."/>
            <person name="Tomita M."/>
            <person name="Arakawa K."/>
        </authorList>
    </citation>
    <scope>NUCLEOTIDE SEQUENCE [LARGE SCALE GENOMIC DNA]</scope>
</reference>
<gene>
    <name evidence="1" type="ORF">AVEN_37643_1</name>
</gene>
<dbReference type="AlphaFoldDB" id="A0A4Y2V1G1"/>
<protein>
    <submittedName>
        <fullName evidence="1">Uncharacterized protein</fullName>
    </submittedName>
</protein>
<accession>A0A4Y2V1G1</accession>
<proteinExistence type="predicted"/>
<dbReference type="EMBL" id="BGPR01042600">
    <property type="protein sequence ID" value="GBO19063.1"/>
    <property type="molecule type" value="Genomic_DNA"/>
</dbReference>
<keyword evidence="2" id="KW-1185">Reference proteome</keyword>
<sequence length="111" mass="12440">MSQPEKCDMAKNSSENYCLISLSSSISIKVPEQISPGRALSTQIREFSSQPFSTADGFRREAAIAHRARQHNGGMLIMKNKHRFALTFSGRKSAFISCAYEYDYVVPAMKQ</sequence>
<evidence type="ECO:0000313" key="1">
    <source>
        <dbReference type="EMBL" id="GBO19063.1"/>
    </source>
</evidence>
<comment type="caution">
    <text evidence="1">The sequence shown here is derived from an EMBL/GenBank/DDBJ whole genome shotgun (WGS) entry which is preliminary data.</text>
</comment>
<name>A0A4Y2V1G1_ARAVE</name>